<dbReference type="PROSITE" id="PS51833">
    <property type="entry name" value="HDOD"/>
    <property type="match status" value="1"/>
</dbReference>
<dbReference type="InterPro" id="IPR035919">
    <property type="entry name" value="EAL_sf"/>
</dbReference>
<dbReference type="SUPFAM" id="SSF141868">
    <property type="entry name" value="EAL domain-like"/>
    <property type="match status" value="1"/>
</dbReference>
<dbReference type="InterPro" id="IPR013976">
    <property type="entry name" value="HDOD"/>
</dbReference>
<dbReference type="EMBL" id="AP026709">
    <property type="protein sequence ID" value="BDQ37829.1"/>
    <property type="molecule type" value="Genomic_DNA"/>
</dbReference>
<evidence type="ECO:0000259" key="1">
    <source>
        <dbReference type="PROSITE" id="PS51833"/>
    </source>
</evidence>
<dbReference type="Pfam" id="PF08668">
    <property type="entry name" value="HDOD"/>
    <property type="match status" value="1"/>
</dbReference>
<keyword evidence="3" id="KW-1185">Reference proteome</keyword>
<dbReference type="PANTHER" id="PTHR33525:SF4">
    <property type="entry name" value="CYCLIC DI-GMP PHOSPHODIESTERASE CDGJ"/>
    <property type="match status" value="1"/>
</dbReference>
<dbReference type="InterPro" id="IPR014408">
    <property type="entry name" value="dGMP_Pdiesterase_EAL/HD-GYP"/>
</dbReference>
<dbReference type="RefSeq" id="WP_281760346.1">
    <property type="nucleotide sequence ID" value="NZ_AP026709.1"/>
</dbReference>
<evidence type="ECO:0000313" key="2">
    <source>
        <dbReference type="EMBL" id="BDQ37829.1"/>
    </source>
</evidence>
<dbReference type="SUPFAM" id="SSF109604">
    <property type="entry name" value="HD-domain/PDEase-like"/>
    <property type="match status" value="1"/>
</dbReference>
<accession>A0ABN6S4B9</accession>
<dbReference type="Gene3D" id="3.20.20.450">
    <property type="entry name" value="EAL domain"/>
    <property type="match status" value="1"/>
</dbReference>
<protein>
    <submittedName>
        <fullName evidence="2">Diguanylate phosphodiesterase</fullName>
    </submittedName>
</protein>
<dbReference type="InterPro" id="IPR052340">
    <property type="entry name" value="RNase_Y/CdgJ"/>
</dbReference>
<dbReference type="PANTHER" id="PTHR33525">
    <property type="match status" value="1"/>
</dbReference>
<organism evidence="2 3">
    <name type="scientific">Pseudodesulfovibrio nedwellii</name>
    <dbReference type="NCBI Taxonomy" id="2973072"/>
    <lineage>
        <taxon>Bacteria</taxon>
        <taxon>Pseudomonadati</taxon>
        <taxon>Thermodesulfobacteriota</taxon>
        <taxon>Desulfovibrionia</taxon>
        <taxon>Desulfovibrionales</taxon>
        <taxon>Desulfovibrionaceae</taxon>
    </lineage>
</organism>
<evidence type="ECO:0000313" key="3">
    <source>
        <dbReference type="Proteomes" id="UP001317742"/>
    </source>
</evidence>
<gene>
    <name evidence="2" type="ORF">SYK_21890</name>
</gene>
<dbReference type="PIRSF" id="PIRSF003180">
    <property type="entry name" value="DiGMPpdiest_YuxH"/>
    <property type="match status" value="1"/>
</dbReference>
<dbReference type="Gene3D" id="1.10.3210.10">
    <property type="entry name" value="Hypothetical protein af1432"/>
    <property type="match status" value="1"/>
</dbReference>
<sequence>MSDERTYESVFVARQPVFDANNETWGYMMLFRDSKDADRAIFADNSEATMNLVANLPLCGGACGNQARLLIHFTPEAIIRGVPYAVPWDNTVIILEEMADPDDTLIVALGDLLIDGYEFAINNFEGKPGCERLAELADTLIIDLEGKDEADLKAIISQGKKFGPARMIAKRVETNDDLTIAKDAGFPLFHGFYFKKPLIKTGRKINSSETTRLKLFEIIEKDEPDFDTLALAIEADVAISYRLLNFLNSANFSFATTVTSIKQAVVLTGWKPIRNWLRLIILTDLAPSEKTQELAYLSAHRAKLFETAALGSGYENDSDKLFMVGLFSLLDAMLNTPMKEITTHLPVDKEIKATLCNKKTKYSPWLDLAKAIEASDWEAVGDRAKALNLLPGTVAVSYQHAFTWADAFFASSTSGK</sequence>
<dbReference type="Proteomes" id="UP001317742">
    <property type="component" value="Chromosome"/>
</dbReference>
<reference evidence="2 3" key="1">
    <citation type="submission" date="2022-08" db="EMBL/GenBank/DDBJ databases">
        <title>Genome Sequence of the sulphate-reducing bacterium, Pseudodesulfovibrio sp. SYK.</title>
        <authorList>
            <person name="Kondo R."/>
            <person name="Kataoka T."/>
        </authorList>
    </citation>
    <scope>NUCLEOTIDE SEQUENCE [LARGE SCALE GENOMIC DNA]</scope>
    <source>
        <strain evidence="2 3">SYK</strain>
    </source>
</reference>
<proteinExistence type="predicted"/>
<feature type="domain" description="HDOD" evidence="1">
    <location>
        <begin position="205"/>
        <end position="393"/>
    </location>
</feature>
<name>A0ABN6S4B9_9BACT</name>